<evidence type="ECO:0000256" key="1">
    <source>
        <dbReference type="SAM" id="MobiDB-lite"/>
    </source>
</evidence>
<dbReference type="GO" id="GO:0035861">
    <property type="term" value="C:site of double-strand break"/>
    <property type="evidence" value="ECO:0007669"/>
    <property type="project" value="TreeGrafter"/>
</dbReference>
<proteinExistence type="predicted"/>
<feature type="compositionally biased region" description="Polar residues" evidence="1">
    <location>
        <begin position="426"/>
        <end position="440"/>
    </location>
</feature>
<organism evidence="3 4">
    <name type="scientific">Pyricularia oryzae</name>
    <name type="common">Rice blast fungus</name>
    <name type="synonym">Magnaporthe oryzae</name>
    <dbReference type="NCBI Taxonomy" id="318829"/>
    <lineage>
        <taxon>Eukaryota</taxon>
        <taxon>Fungi</taxon>
        <taxon>Dikarya</taxon>
        <taxon>Ascomycota</taxon>
        <taxon>Pezizomycotina</taxon>
        <taxon>Sordariomycetes</taxon>
        <taxon>Sordariomycetidae</taxon>
        <taxon>Magnaporthales</taxon>
        <taxon>Pyriculariaceae</taxon>
        <taxon>Pyricularia</taxon>
    </lineage>
</organism>
<evidence type="ECO:0000259" key="2">
    <source>
        <dbReference type="Pfam" id="PF10382"/>
    </source>
</evidence>
<feature type="compositionally biased region" description="Acidic residues" evidence="1">
    <location>
        <begin position="387"/>
        <end position="403"/>
    </location>
</feature>
<dbReference type="AlphaFoldDB" id="A0A4V1C867"/>
<evidence type="ECO:0000313" key="4">
    <source>
        <dbReference type="Proteomes" id="UP000294847"/>
    </source>
</evidence>
<feature type="compositionally biased region" description="Low complexity" evidence="1">
    <location>
        <begin position="528"/>
        <end position="544"/>
    </location>
</feature>
<feature type="compositionally biased region" description="Basic and acidic residues" evidence="1">
    <location>
        <begin position="588"/>
        <end position="599"/>
    </location>
</feature>
<evidence type="ECO:0000313" key="3">
    <source>
        <dbReference type="EMBL" id="QBZ65828.1"/>
    </source>
</evidence>
<feature type="compositionally biased region" description="Basic and acidic residues" evidence="1">
    <location>
        <begin position="172"/>
        <end position="185"/>
    </location>
</feature>
<dbReference type="PANTHER" id="PTHR28535">
    <property type="entry name" value="ZINC FINGER GRF-TYPE CONTAINING 1"/>
    <property type="match status" value="1"/>
</dbReference>
<dbReference type="InterPro" id="IPR052800">
    <property type="entry name" value="DNA_Repair_Helicase_ZGRF1"/>
</dbReference>
<feature type="compositionally biased region" description="Basic residues" evidence="1">
    <location>
        <begin position="411"/>
        <end position="422"/>
    </location>
</feature>
<dbReference type="GO" id="GO:0005634">
    <property type="term" value="C:nucleus"/>
    <property type="evidence" value="ECO:0007669"/>
    <property type="project" value="TreeGrafter"/>
</dbReference>
<dbReference type="EMBL" id="CP034210">
    <property type="protein sequence ID" value="QBZ65828.1"/>
    <property type="molecule type" value="Genomic_DNA"/>
</dbReference>
<feature type="region of interest" description="Disordered" evidence="1">
    <location>
        <begin position="153"/>
        <end position="659"/>
    </location>
</feature>
<dbReference type="PANTHER" id="PTHR28535:SF1">
    <property type="entry name" value="PROTEIN ZGRF1"/>
    <property type="match status" value="1"/>
</dbReference>
<dbReference type="GO" id="GO:0006302">
    <property type="term" value="P:double-strand break repair"/>
    <property type="evidence" value="ECO:0007669"/>
    <property type="project" value="TreeGrafter"/>
</dbReference>
<reference evidence="3 4" key="1">
    <citation type="journal article" date="2019" name="Mol. Biol. Evol.">
        <title>Blast fungal genomes show frequent chromosomal changes, gene gains and losses, and effector gene turnover.</title>
        <authorList>
            <person name="Gomez Luciano L.B."/>
            <person name="Jason Tsai I."/>
            <person name="Chuma I."/>
            <person name="Tosa Y."/>
            <person name="Chen Y.H."/>
            <person name="Li J.Y."/>
            <person name="Li M.Y."/>
            <person name="Jade Lu M.Y."/>
            <person name="Nakayashiki H."/>
            <person name="Li W.H."/>
        </authorList>
    </citation>
    <scope>NUCLEOTIDE SEQUENCE [LARGE SCALE GENOMIC DNA]</scope>
    <source>
        <strain evidence="3">MZ5-1-6</strain>
    </source>
</reference>
<feature type="region of interest" description="Disordered" evidence="1">
    <location>
        <begin position="800"/>
        <end position="855"/>
    </location>
</feature>
<accession>A0A4V1C867</accession>
<feature type="compositionally biased region" description="Polar residues" evidence="1">
    <location>
        <begin position="232"/>
        <end position="244"/>
    </location>
</feature>
<name>A0A4V1C867_PYROR</name>
<feature type="compositionally biased region" description="Low complexity" evidence="1">
    <location>
        <begin position="353"/>
        <end position="362"/>
    </location>
</feature>
<feature type="domain" description="5'-3' DNA helicase ZGRF1-like N-terminal" evidence="2">
    <location>
        <begin position="19"/>
        <end position="100"/>
    </location>
</feature>
<feature type="compositionally biased region" description="Basic and acidic residues" evidence="1">
    <location>
        <begin position="248"/>
        <end position="258"/>
    </location>
</feature>
<feature type="compositionally biased region" description="Acidic residues" evidence="1">
    <location>
        <begin position="266"/>
        <end position="277"/>
    </location>
</feature>
<dbReference type="Pfam" id="PF10382">
    <property type="entry name" value="ZGRF1-like_N"/>
    <property type="match status" value="1"/>
</dbReference>
<dbReference type="InterPro" id="IPR018838">
    <property type="entry name" value="ZGRF1-like_N"/>
</dbReference>
<protein>
    <recommendedName>
        <fullName evidence="2">5'-3' DNA helicase ZGRF1-like N-terminal domain-containing protein</fullName>
    </recommendedName>
</protein>
<feature type="compositionally biased region" description="Basic and acidic residues" evidence="1">
    <location>
        <begin position="441"/>
        <end position="450"/>
    </location>
</feature>
<sequence length="931" mass="101035">MASESATSSPAPHGTTAPVLEYICLFTKDLKKKQKKWQDGRLKFHTYNKKVMVYDERGYNVGYMHWRRDYDLADGEELELESGGTQVQVCECVGTQEQDISGLVDKRLQEREQRAIKVAARLQQSSSVGGSRPVVRQSPNDHFQLRQVPLNQLLGTPTGHHGRALVPSESPFEQRQRASNDETPRPAKRPRREPSPPAKSGYAQNLFGAKLHLSSQPSSSLWQRTPRPTAPAASNPQRKPTQVGQPVKKPEPAPRNEPKTPAVVDLVDDDEDDETGENDNGIDAGIPETSARADMQSQQVRKAEKATKKRIAPVQASDIEATPPHARSLSRPVSKKPRLRESTPPSSPEIVELKSLPAALSKPPKPSARPQNVAMTKTRCRPPEPEPLLDPEIDPPEPLEDNLAEQPKQKTALRIKSRKKRGLMMLSSSNVEASSAPQPQENRKRSKEPAMKPQDTDAGSSRGSDRDLLTTKTKKQRGKKPAEQLARRPSPSPAVTDGSQDLSPVEQAHIEPSETQTKQRGKVRGLENESAANSASETNSASGARNDPVQFAAKSPIQKGGKRARARRTVLDEEDSDSNDVFESNSKAARDPKIGDVHPDVAGLLFDDDSDASNDWVPPPPTCQNLKKISKGKQKQETVKSSKASDCVREDSEPPAGQMRLEKLGRKSVKSREIIGWVFDQPPAITFGPRAALPIIASQPSRSPSPDPLPDDSVIENLHGPPMSPPNIANDIPTSSELAQLIETPAATSKRAPDPTVEKLPAGSLLKTVPDTTAKTTAYPVQETTLDVVAENAVPTSASKPIVEAATKTTPDPAPVISARPRITNPATRGRKAALRSDAQGKVPQHILPTDTNLPPRKEVLQALATMMAASSNEAAALLPSQIEPTPAEPERPKIKMKLPGFAPAGASVGDVLGPWTREAYDLLGMGRPSR</sequence>
<gene>
    <name evidence="3" type="ORF">PoMZ_12794</name>
</gene>
<feature type="region of interest" description="Disordered" evidence="1">
    <location>
        <begin position="696"/>
        <end position="764"/>
    </location>
</feature>
<dbReference type="Proteomes" id="UP000294847">
    <property type="component" value="Chromosome 7"/>
</dbReference>
<feature type="compositionally biased region" description="Polar residues" evidence="1">
    <location>
        <begin position="213"/>
        <end position="223"/>
    </location>
</feature>